<feature type="transmembrane region" description="Helical" evidence="1">
    <location>
        <begin position="252"/>
        <end position="270"/>
    </location>
</feature>
<feature type="transmembrane region" description="Helical" evidence="1">
    <location>
        <begin position="26"/>
        <end position="46"/>
    </location>
</feature>
<keyword evidence="1" id="KW-0472">Membrane</keyword>
<keyword evidence="1" id="KW-1133">Transmembrane helix</keyword>
<keyword evidence="1" id="KW-0812">Transmembrane</keyword>
<dbReference type="EMBL" id="KV417272">
    <property type="protein sequence ID" value="KZO99344.1"/>
    <property type="molecule type" value="Genomic_DNA"/>
</dbReference>
<keyword evidence="3" id="KW-1185">Reference proteome</keyword>
<feature type="transmembrane region" description="Helical" evidence="1">
    <location>
        <begin position="58"/>
        <end position="77"/>
    </location>
</feature>
<feature type="transmembrane region" description="Helical" evidence="1">
    <location>
        <begin position="112"/>
        <end position="130"/>
    </location>
</feature>
<gene>
    <name evidence="2" type="ORF">CALVIDRAFT_595956</name>
</gene>
<dbReference type="STRING" id="1330018.A0A167Q2D6"/>
<protein>
    <submittedName>
        <fullName evidence="2">Uncharacterized protein</fullName>
    </submittedName>
</protein>
<organism evidence="2 3">
    <name type="scientific">Calocera viscosa (strain TUFC12733)</name>
    <dbReference type="NCBI Taxonomy" id="1330018"/>
    <lineage>
        <taxon>Eukaryota</taxon>
        <taxon>Fungi</taxon>
        <taxon>Dikarya</taxon>
        <taxon>Basidiomycota</taxon>
        <taxon>Agaricomycotina</taxon>
        <taxon>Dacrymycetes</taxon>
        <taxon>Dacrymycetales</taxon>
        <taxon>Dacrymycetaceae</taxon>
        <taxon>Calocera</taxon>
    </lineage>
</organism>
<feature type="transmembrane region" description="Helical" evidence="1">
    <location>
        <begin position="221"/>
        <end position="246"/>
    </location>
</feature>
<dbReference type="Proteomes" id="UP000076738">
    <property type="component" value="Unassembled WGS sequence"/>
</dbReference>
<feature type="transmembrane region" description="Helical" evidence="1">
    <location>
        <begin position="178"/>
        <end position="201"/>
    </location>
</feature>
<name>A0A167Q2D6_CALVF</name>
<feature type="transmembrane region" description="Helical" evidence="1">
    <location>
        <begin position="137"/>
        <end position="158"/>
    </location>
</feature>
<reference evidence="2 3" key="1">
    <citation type="journal article" date="2016" name="Mol. Biol. Evol.">
        <title>Comparative Genomics of Early-Diverging Mushroom-Forming Fungi Provides Insights into the Origins of Lignocellulose Decay Capabilities.</title>
        <authorList>
            <person name="Nagy L.G."/>
            <person name="Riley R."/>
            <person name="Tritt A."/>
            <person name="Adam C."/>
            <person name="Daum C."/>
            <person name="Floudas D."/>
            <person name="Sun H."/>
            <person name="Yadav J.S."/>
            <person name="Pangilinan J."/>
            <person name="Larsson K.H."/>
            <person name="Matsuura K."/>
            <person name="Barry K."/>
            <person name="Labutti K."/>
            <person name="Kuo R."/>
            <person name="Ohm R.A."/>
            <person name="Bhattacharya S.S."/>
            <person name="Shirouzu T."/>
            <person name="Yoshinaga Y."/>
            <person name="Martin F.M."/>
            <person name="Grigoriev I.V."/>
            <person name="Hibbett D.S."/>
        </authorList>
    </citation>
    <scope>NUCLEOTIDE SEQUENCE [LARGE SCALE GENOMIC DNA]</scope>
    <source>
        <strain evidence="2 3">TUFC12733</strain>
    </source>
</reference>
<evidence type="ECO:0000256" key="1">
    <source>
        <dbReference type="SAM" id="Phobius"/>
    </source>
</evidence>
<sequence>MATQPSSLPDATTTYPVTVSSVVGTWAAMTLYGMLLILCGQTVHILQRRARQRTPVSPVLITAALFLFLFTSADIVLQCNHELNGLLYWTESPDKDLYFLNTGNWSQVAQDVIHYANFLIGDAAMLYRAWIVWDKRWSVVAFNALLWFAAVAGSVRAVQLQAALVADQTNLYLIINLVHWSIVVVAFSVVQTTIATGLIAYRIWKVDRASAMFKESSLRPVVHILVESGCLYTAFMVAVIVVLTLERVPLDFFSQIGSPITAIAFYLIIVRAGSQRNGSQYTTTAVIQPRGVTVNHEIAIQRLEEGEELSVIGGRDKLRMKEADNASASQLDA</sequence>
<accession>A0A167Q2D6</accession>
<dbReference type="AlphaFoldDB" id="A0A167Q2D6"/>
<evidence type="ECO:0000313" key="3">
    <source>
        <dbReference type="Proteomes" id="UP000076738"/>
    </source>
</evidence>
<evidence type="ECO:0000313" key="2">
    <source>
        <dbReference type="EMBL" id="KZO99344.1"/>
    </source>
</evidence>
<proteinExistence type="predicted"/>
<dbReference type="OrthoDB" id="3357408at2759"/>